<gene>
    <name evidence="10" type="ORF">GA0070620_0662</name>
</gene>
<evidence type="ECO:0000256" key="3">
    <source>
        <dbReference type="ARBA" id="ARBA00022475"/>
    </source>
</evidence>
<dbReference type="STRING" id="307121.GA0070620_0662"/>
<dbReference type="Gene3D" id="1.10.3720.10">
    <property type="entry name" value="MetI-like"/>
    <property type="match status" value="1"/>
</dbReference>
<feature type="transmembrane region" description="Helical" evidence="7">
    <location>
        <begin position="46"/>
        <end position="65"/>
    </location>
</feature>
<dbReference type="PATRIC" id="fig|307121.4.peg.678"/>
<dbReference type="Pfam" id="PF00528">
    <property type="entry name" value="BPD_transp_1"/>
    <property type="match status" value="1"/>
</dbReference>
<keyword evidence="4 7" id="KW-0812">Transmembrane</keyword>
<evidence type="ECO:0000256" key="7">
    <source>
        <dbReference type="RuleBase" id="RU363032"/>
    </source>
</evidence>
<evidence type="ECO:0000256" key="1">
    <source>
        <dbReference type="ARBA" id="ARBA00004651"/>
    </source>
</evidence>
<keyword evidence="6 7" id="KW-0472">Membrane</keyword>
<dbReference type="InterPro" id="IPR035906">
    <property type="entry name" value="MetI-like_sf"/>
</dbReference>
<proteinExistence type="inferred from homology"/>
<feature type="transmembrane region" description="Helical" evidence="7">
    <location>
        <begin position="142"/>
        <end position="163"/>
    </location>
</feature>
<keyword evidence="5 7" id="KW-1133">Transmembrane helix</keyword>
<dbReference type="PANTHER" id="PTHR30193">
    <property type="entry name" value="ABC TRANSPORTER PERMEASE PROTEIN"/>
    <property type="match status" value="1"/>
</dbReference>
<dbReference type="GO" id="GO:0005886">
    <property type="term" value="C:plasma membrane"/>
    <property type="evidence" value="ECO:0007669"/>
    <property type="project" value="UniProtKB-SubCell"/>
</dbReference>
<feature type="compositionally biased region" description="Low complexity" evidence="8">
    <location>
        <begin position="23"/>
        <end position="32"/>
    </location>
</feature>
<accession>A0A1C3MXY2</accession>
<evidence type="ECO:0000313" key="11">
    <source>
        <dbReference type="Proteomes" id="UP000199393"/>
    </source>
</evidence>
<evidence type="ECO:0000256" key="6">
    <source>
        <dbReference type="ARBA" id="ARBA00023136"/>
    </source>
</evidence>
<dbReference type="PANTHER" id="PTHR30193:SF41">
    <property type="entry name" value="DIACETYLCHITOBIOSE UPTAKE SYSTEM PERMEASE PROTEIN NGCF"/>
    <property type="match status" value="1"/>
</dbReference>
<dbReference type="SUPFAM" id="SSF160964">
    <property type="entry name" value="MalF N-terminal region-like"/>
    <property type="match status" value="1"/>
</dbReference>
<feature type="transmembrane region" description="Helical" evidence="7">
    <location>
        <begin position="248"/>
        <end position="268"/>
    </location>
</feature>
<dbReference type="AlphaFoldDB" id="A0A1C3MXY2"/>
<dbReference type="InterPro" id="IPR000515">
    <property type="entry name" value="MetI-like"/>
</dbReference>
<name>A0A1C3MXY2_9ACTN</name>
<dbReference type="EMBL" id="LT598496">
    <property type="protein sequence ID" value="SBV25192.1"/>
    <property type="molecule type" value="Genomic_DNA"/>
</dbReference>
<organism evidence="10 11">
    <name type="scientific">Micromonospora krabiensis</name>
    <dbReference type="NCBI Taxonomy" id="307121"/>
    <lineage>
        <taxon>Bacteria</taxon>
        <taxon>Bacillati</taxon>
        <taxon>Actinomycetota</taxon>
        <taxon>Actinomycetes</taxon>
        <taxon>Micromonosporales</taxon>
        <taxon>Micromonosporaceae</taxon>
        <taxon>Micromonospora</taxon>
    </lineage>
</organism>
<evidence type="ECO:0000256" key="2">
    <source>
        <dbReference type="ARBA" id="ARBA00022448"/>
    </source>
</evidence>
<reference evidence="11" key="1">
    <citation type="submission" date="2016-06" db="EMBL/GenBank/DDBJ databases">
        <authorList>
            <person name="Varghese N."/>
        </authorList>
    </citation>
    <scope>NUCLEOTIDE SEQUENCE [LARGE SCALE GENOMIC DNA]</scope>
    <source>
        <strain evidence="11">DSM 45344</strain>
    </source>
</reference>
<evidence type="ECO:0000256" key="5">
    <source>
        <dbReference type="ARBA" id="ARBA00022989"/>
    </source>
</evidence>
<protein>
    <submittedName>
        <fullName evidence="10">Multiple sugar transport system permease protein</fullName>
    </submittedName>
</protein>
<dbReference type="InterPro" id="IPR051393">
    <property type="entry name" value="ABC_transporter_permease"/>
</dbReference>
<dbReference type="CDD" id="cd06261">
    <property type="entry name" value="TM_PBP2"/>
    <property type="match status" value="1"/>
</dbReference>
<dbReference type="PROSITE" id="PS50928">
    <property type="entry name" value="ABC_TM1"/>
    <property type="match status" value="1"/>
</dbReference>
<feature type="transmembrane region" description="Helical" evidence="7">
    <location>
        <begin position="295"/>
        <end position="314"/>
    </location>
</feature>
<keyword evidence="11" id="KW-1185">Reference proteome</keyword>
<feature type="transmembrane region" description="Helical" evidence="7">
    <location>
        <begin position="107"/>
        <end position="130"/>
    </location>
</feature>
<evidence type="ECO:0000256" key="8">
    <source>
        <dbReference type="SAM" id="MobiDB-lite"/>
    </source>
</evidence>
<feature type="transmembrane region" description="Helical" evidence="7">
    <location>
        <begin position="187"/>
        <end position="215"/>
    </location>
</feature>
<feature type="domain" description="ABC transmembrane type-1" evidence="9">
    <location>
        <begin position="99"/>
        <end position="315"/>
    </location>
</feature>
<dbReference type="SUPFAM" id="SSF161098">
    <property type="entry name" value="MetI-like"/>
    <property type="match status" value="1"/>
</dbReference>
<dbReference type="Proteomes" id="UP000199393">
    <property type="component" value="Chromosome I"/>
</dbReference>
<evidence type="ECO:0000313" key="10">
    <source>
        <dbReference type="EMBL" id="SBV25192.1"/>
    </source>
</evidence>
<evidence type="ECO:0000256" key="4">
    <source>
        <dbReference type="ARBA" id="ARBA00022692"/>
    </source>
</evidence>
<feature type="region of interest" description="Disordered" evidence="8">
    <location>
        <begin position="1"/>
        <end position="39"/>
    </location>
</feature>
<comment type="subcellular location">
    <subcellularLocation>
        <location evidence="1 7">Cell membrane</location>
        <topology evidence="1 7">Multi-pass membrane protein</topology>
    </subcellularLocation>
</comment>
<keyword evidence="2 7" id="KW-0813">Transport</keyword>
<dbReference type="GO" id="GO:0055085">
    <property type="term" value="P:transmembrane transport"/>
    <property type="evidence" value="ECO:0007669"/>
    <property type="project" value="InterPro"/>
</dbReference>
<sequence length="326" mass="34962">MPIGNARPSVRPVHAGRTDGATAASFRRPGAGPRRRASRGVRSERLAPYYLVAPAVLIIVVLRLYPLLLGVNFSFTGDGERNGTAVGLDNYREIFGDPLFQTALGNVGLLVLLLPVAVAIPGLLATFIYLKVPGHRLYRSVYFFPAVLSPVIVGAIFNLLLAFDGPLNALLVSAGVGPVDWLGDPDITMLVVVGVHIWATFGMSLVVFLTGFATLDAALLDAARVDGASLAQTIRHVIVPGLTRTIQFVFVTTMIGMLTSMFGLLFVMTSGGPEGSTYLPEYYVWIQQGQMNRPALASAASTVLFVIMLVVGLLQIKLLRRAGRED</sequence>
<keyword evidence="3" id="KW-1003">Cell membrane</keyword>
<evidence type="ECO:0000259" key="9">
    <source>
        <dbReference type="PROSITE" id="PS50928"/>
    </source>
</evidence>
<keyword evidence="10" id="KW-0762">Sugar transport</keyword>
<comment type="similarity">
    <text evidence="7">Belongs to the binding-protein-dependent transport system permease family.</text>
</comment>